<dbReference type="GeneID" id="93350457"/>
<dbReference type="EMBL" id="UGSC01000001">
    <property type="protein sequence ID" value="SUA68422.1"/>
    <property type="molecule type" value="Genomic_DNA"/>
</dbReference>
<accession>A0A378XUU7</accession>
<evidence type="ECO:0000313" key="2">
    <source>
        <dbReference type="Proteomes" id="UP000254400"/>
    </source>
</evidence>
<name>A0A378XUU7_PAEPO</name>
<proteinExistence type="predicted"/>
<dbReference type="RefSeq" id="WP_019686758.1">
    <property type="nucleotide sequence ID" value="NZ_CP036496.1"/>
</dbReference>
<organism evidence="1 2">
    <name type="scientific">Paenibacillus polymyxa</name>
    <name type="common">Bacillus polymyxa</name>
    <dbReference type="NCBI Taxonomy" id="1406"/>
    <lineage>
        <taxon>Bacteria</taxon>
        <taxon>Bacillati</taxon>
        <taxon>Bacillota</taxon>
        <taxon>Bacilli</taxon>
        <taxon>Bacillales</taxon>
        <taxon>Paenibacillaceae</taxon>
        <taxon>Paenibacillus</taxon>
    </lineage>
</organism>
<reference evidence="1 2" key="1">
    <citation type="submission" date="2018-06" db="EMBL/GenBank/DDBJ databases">
        <authorList>
            <consortium name="Pathogen Informatics"/>
            <person name="Doyle S."/>
        </authorList>
    </citation>
    <scope>NUCLEOTIDE SEQUENCE [LARGE SCALE GENOMIC DNA]</scope>
    <source>
        <strain evidence="1 2">NCTC10343</strain>
    </source>
</reference>
<gene>
    <name evidence="1" type="ORF">NCTC10343_01674</name>
</gene>
<protein>
    <submittedName>
        <fullName evidence="1">Uncharacterized protein</fullName>
    </submittedName>
</protein>
<evidence type="ECO:0000313" key="1">
    <source>
        <dbReference type="EMBL" id="SUA68422.1"/>
    </source>
</evidence>
<dbReference type="Proteomes" id="UP000254400">
    <property type="component" value="Unassembled WGS sequence"/>
</dbReference>
<dbReference type="AlphaFoldDB" id="A0A378XUU7"/>
<sequence>MDKNFEIKKQLDELDYCVMLMVSASIDLDRDGKFDYAEQALIKTYKELSGILADDSPAIPKIKATSAIVYLNTMINKIHTYERIFKKASNEAKRICTCVRDNLDGVTKQVKNDFENKKAMMLDIDSNIRQKFEVSYPKLKEYSYFFDLHPLTKDEFLGLFSFNRDKDKDDGSRANYKGTIEAINDLPDMIDGNAFLQFAATDSVLLNDRALGKFLMHESYEMLKQGGFDIFDMVQDIVGQPLPSFTSTVDELGNITDMKLNRPNLKLV</sequence>